<reference evidence="1" key="1">
    <citation type="submission" date="2018-02" db="EMBL/GenBank/DDBJ databases">
        <title>Cloning and heterologous expressiom of partial Apratoxin A gene cluster.</title>
        <authorList>
            <person name="Kallifidas D."/>
            <person name="Zhang Y."/>
            <person name="Ding Y."/>
            <person name="Luesch H."/>
        </authorList>
    </citation>
    <scope>NUCLEOTIDE SEQUENCE</scope>
</reference>
<dbReference type="AlphaFoldDB" id="A0A6G5NVX0"/>
<sequence>MHKADVFSVQVPQSALDMWLELYEEVHDLIKVVLKLALT</sequence>
<name>A0A6G5NVX0_9CYAN</name>
<dbReference type="EMBL" id="MG890637">
    <property type="protein sequence ID" value="QBM78306.1"/>
    <property type="molecule type" value="Genomic_DNA"/>
</dbReference>
<protein>
    <submittedName>
        <fullName evidence="1">Membrane protein</fullName>
    </submittedName>
</protein>
<organism evidence="1">
    <name type="scientific">Moorena bouillonii bAprat14</name>
    <dbReference type="NCBI Taxonomy" id="2530358"/>
    <lineage>
        <taxon>Bacteria</taxon>
        <taxon>Bacillati</taxon>
        <taxon>Cyanobacteriota</taxon>
        <taxon>Cyanophyceae</taxon>
        <taxon>Coleofasciculales</taxon>
        <taxon>Coleofasciculaceae</taxon>
        <taxon>Moorena</taxon>
    </lineage>
</organism>
<proteinExistence type="predicted"/>
<accession>A0A6G5NVX0</accession>
<evidence type="ECO:0000313" key="1">
    <source>
        <dbReference type="EMBL" id="QBM78306.1"/>
    </source>
</evidence>